<dbReference type="AlphaFoldDB" id="A0A381XD73"/>
<dbReference type="EMBL" id="UINC01014608">
    <property type="protein sequence ID" value="SVA62193.1"/>
    <property type="molecule type" value="Genomic_DNA"/>
</dbReference>
<name>A0A381XD73_9ZZZZ</name>
<evidence type="ECO:0000313" key="1">
    <source>
        <dbReference type="EMBL" id="SVA62193.1"/>
    </source>
</evidence>
<reference evidence="1" key="1">
    <citation type="submission" date="2018-05" db="EMBL/GenBank/DDBJ databases">
        <authorList>
            <person name="Lanie J.A."/>
            <person name="Ng W.-L."/>
            <person name="Kazmierczak K.M."/>
            <person name="Andrzejewski T.M."/>
            <person name="Davidsen T.M."/>
            <person name="Wayne K.J."/>
            <person name="Tettelin H."/>
            <person name="Glass J.I."/>
            <person name="Rusch D."/>
            <person name="Podicherti R."/>
            <person name="Tsui H.-C.T."/>
            <person name="Winkler M.E."/>
        </authorList>
    </citation>
    <scope>NUCLEOTIDE SEQUENCE</scope>
</reference>
<proteinExistence type="predicted"/>
<accession>A0A381XD73</accession>
<protein>
    <submittedName>
        <fullName evidence="1">Uncharacterized protein</fullName>
    </submittedName>
</protein>
<sequence length="67" mass="7786">MNPFAAIWRYVKSFLYLITGQIDKSRRVLDSNPNVMKAKFDDIIKSKVDQIHTYKQAVATLIAQQEK</sequence>
<gene>
    <name evidence="1" type="ORF">METZ01_LOCUS115047</name>
</gene>
<feature type="non-terminal residue" evidence="1">
    <location>
        <position position="67"/>
    </location>
</feature>
<organism evidence="1">
    <name type="scientific">marine metagenome</name>
    <dbReference type="NCBI Taxonomy" id="408172"/>
    <lineage>
        <taxon>unclassified sequences</taxon>
        <taxon>metagenomes</taxon>
        <taxon>ecological metagenomes</taxon>
    </lineage>
</organism>